<comment type="caution">
    <text evidence="2">The sequence shown here is derived from an EMBL/GenBank/DDBJ whole genome shotgun (WGS) entry which is preliminary data.</text>
</comment>
<proteinExistence type="predicted"/>
<accession>A0ABV2VFF6</accession>
<dbReference type="RefSeq" id="WP_355663586.1">
    <property type="nucleotide sequence ID" value="NZ_JBEXRX010000010.1"/>
</dbReference>
<keyword evidence="3" id="KW-1185">Reference proteome</keyword>
<evidence type="ECO:0000256" key="1">
    <source>
        <dbReference type="SAM" id="MobiDB-lite"/>
    </source>
</evidence>
<protein>
    <submittedName>
        <fullName evidence="2">Uncharacterized protein</fullName>
    </submittedName>
</protein>
<sequence>MALIYPKDRADAQVLAKELLEAAGEERRFEVRTTTDGPVGLAFDVSDDLADKVLNSGDGRQRVEAPAEAEVTAQGTSADAGADGSGADAKSADGSSQPPTKASRSTSRSSRS</sequence>
<name>A0ABV2VFF6_9ACTN</name>
<feature type="compositionally biased region" description="Low complexity" evidence="1">
    <location>
        <begin position="103"/>
        <end position="112"/>
    </location>
</feature>
<dbReference type="Proteomes" id="UP001550348">
    <property type="component" value="Unassembled WGS sequence"/>
</dbReference>
<dbReference type="EMBL" id="JBEXRX010000010">
    <property type="protein sequence ID" value="MEU0151530.1"/>
    <property type="molecule type" value="Genomic_DNA"/>
</dbReference>
<evidence type="ECO:0000313" key="2">
    <source>
        <dbReference type="EMBL" id="MEU0151530.1"/>
    </source>
</evidence>
<reference evidence="2 3" key="1">
    <citation type="submission" date="2024-06" db="EMBL/GenBank/DDBJ databases">
        <title>The Natural Products Discovery Center: Release of the First 8490 Sequenced Strains for Exploring Actinobacteria Biosynthetic Diversity.</title>
        <authorList>
            <person name="Kalkreuter E."/>
            <person name="Kautsar S.A."/>
            <person name="Yang D."/>
            <person name="Bader C.D."/>
            <person name="Teijaro C.N."/>
            <person name="Fluegel L."/>
            <person name="Davis C.M."/>
            <person name="Simpson J.R."/>
            <person name="Lauterbach L."/>
            <person name="Steele A.D."/>
            <person name="Gui C."/>
            <person name="Meng S."/>
            <person name="Li G."/>
            <person name="Viehrig K."/>
            <person name="Ye F."/>
            <person name="Su P."/>
            <person name="Kiefer A.F."/>
            <person name="Nichols A."/>
            <person name="Cepeda A.J."/>
            <person name="Yan W."/>
            <person name="Fan B."/>
            <person name="Jiang Y."/>
            <person name="Adhikari A."/>
            <person name="Zheng C.-J."/>
            <person name="Schuster L."/>
            <person name="Cowan T.M."/>
            <person name="Smanski M.J."/>
            <person name="Chevrette M.G."/>
            <person name="De Carvalho L.P.S."/>
            <person name="Shen B."/>
        </authorList>
    </citation>
    <scope>NUCLEOTIDE SEQUENCE [LARGE SCALE GENOMIC DNA]</scope>
    <source>
        <strain evidence="2 3">NPDC006286</strain>
    </source>
</reference>
<organism evidence="2 3">
    <name type="scientific">Micromonospora fulviviridis</name>
    <dbReference type="NCBI Taxonomy" id="47860"/>
    <lineage>
        <taxon>Bacteria</taxon>
        <taxon>Bacillati</taxon>
        <taxon>Actinomycetota</taxon>
        <taxon>Actinomycetes</taxon>
        <taxon>Micromonosporales</taxon>
        <taxon>Micromonosporaceae</taxon>
        <taxon>Micromonospora</taxon>
    </lineage>
</organism>
<evidence type="ECO:0000313" key="3">
    <source>
        <dbReference type="Proteomes" id="UP001550348"/>
    </source>
</evidence>
<feature type="compositionally biased region" description="Low complexity" evidence="1">
    <location>
        <begin position="77"/>
        <end position="96"/>
    </location>
</feature>
<feature type="region of interest" description="Disordered" evidence="1">
    <location>
        <begin position="57"/>
        <end position="112"/>
    </location>
</feature>
<gene>
    <name evidence="2" type="ORF">ABZ071_06295</name>
</gene>